<dbReference type="InterPro" id="IPR001878">
    <property type="entry name" value="Znf_CCHC"/>
</dbReference>
<dbReference type="EnsemblMetazoa" id="ASIC016298-RA">
    <property type="protein sequence ID" value="ASIC016298-PA"/>
    <property type="gene ID" value="ASIC016298"/>
</dbReference>
<keyword evidence="1" id="KW-0862">Zinc</keyword>
<sequence length="199" mass="21957">MPRMTSASANALMRIIDVVETSLASARQIAEADDSTSVVEDGLLVAIVMEKLDADTIASVTRRADQQTIPTWVELRDELDKLANRIYYQPKRKEEAATKPHRDRNPPQRGARTVLAVTAVPVAAPEAKRESHSVPAATPTGEPARTKGEGTKVRVRSAGKRRCYGCDRTGHITITCPELRARSNIQNINFISWLICMPR</sequence>
<evidence type="ECO:0000313" key="6">
    <source>
        <dbReference type="Proteomes" id="UP000030765"/>
    </source>
</evidence>
<feature type="region of interest" description="Disordered" evidence="2">
    <location>
        <begin position="90"/>
        <end position="111"/>
    </location>
</feature>
<evidence type="ECO:0000259" key="3">
    <source>
        <dbReference type="PROSITE" id="PS50158"/>
    </source>
</evidence>
<reference evidence="5" key="2">
    <citation type="submission" date="2020-05" db="UniProtKB">
        <authorList>
            <consortium name="EnsemblMetazoa"/>
        </authorList>
    </citation>
    <scope>IDENTIFICATION</scope>
</reference>
<dbReference type="VEuPathDB" id="VectorBase:ASIC016298"/>
<evidence type="ECO:0000313" key="4">
    <source>
        <dbReference type="EMBL" id="KFB48204.1"/>
    </source>
</evidence>
<keyword evidence="6" id="KW-1185">Reference proteome</keyword>
<dbReference type="EMBL" id="KE525339">
    <property type="protein sequence ID" value="KFB48204.1"/>
    <property type="molecule type" value="Genomic_DNA"/>
</dbReference>
<evidence type="ECO:0000313" key="5">
    <source>
        <dbReference type="EnsemblMetazoa" id="ASIC016298-PA"/>
    </source>
</evidence>
<keyword evidence="1" id="KW-0863">Zinc-finger</keyword>
<organism evidence="4">
    <name type="scientific">Anopheles sinensis</name>
    <name type="common">Mosquito</name>
    <dbReference type="NCBI Taxonomy" id="74873"/>
    <lineage>
        <taxon>Eukaryota</taxon>
        <taxon>Metazoa</taxon>
        <taxon>Ecdysozoa</taxon>
        <taxon>Arthropoda</taxon>
        <taxon>Hexapoda</taxon>
        <taxon>Insecta</taxon>
        <taxon>Pterygota</taxon>
        <taxon>Neoptera</taxon>
        <taxon>Endopterygota</taxon>
        <taxon>Diptera</taxon>
        <taxon>Nematocera</taxon>
        <taxon>Culicoidea</taxon>
        <taxon>Culicidae</taxon>
        <taxon>Anophelinae</taxon>
        <taxon>Anopheles</taxon>
    </lineage>
</organism>
<reference evidence="4 6" key="1">
    <citation type="journal article" date="2014" name="BMC Genomics">
        <title>Genome sequence of Anopheles sinensis provides insight into genetics basis of mosquito competence for malaria parasites.</title>
        <authorList>
            <person name="Zhou D."/>
            <person name="Zhang D."/>
            <person name="Ding G."/>
            <person name="Shi L."/>
            <person name="Hou Q."/>
            <person name="Ye Y."/>
            <person name="Xu Y."/>
            <person name="Zhou H."/>
            <person name="Xiong C."/>
            <person name="Li S."/>
            <person name="Yu J."/>
            <person name="Hong S."/>
            <person name="Yu X."/>
            <person name="Zou P."/>
            <person name="Chen C."/>
            <person name="Chang X."/>
            <person name="Wang W."/>
            <person name="Lv Y."/>
            <person name="Sun Y."/>
            <person name="Ma L."/>
            <person name="Shen B."/>
            <person name="Zhu C."/>
        </authorList>
    </citation>
    <scope>NUCLEOTIDE SEQUENCE [LARGE SCALE GENOMIC DNA]</scope>
</reference>
<dbReference type="AlphaFoldDB" id="A0A084WDB0"/>
<dbReference type="PROSITE" id="PS50158">
    <property type="entry name" value="ZF_CCHC"/>
    <property type="match status" value="1"/>
</dbReference>
<dbReference type="GO" id="GO:0008270">
    <property type="term" value="F:zinc ion binding"/>
    <property type="evidence" value="ECO:0007669"/>
    <property type="project" value="UniProtKB-KW"/>
</dbReference>
<dbReference type="GO" id="GO:0003676">
    <property type="term" value="F:nucleic acid binding"/>
    <property type="evidence" value="ECO:0007669"/>
    <property type="project" value="InterPro"/>
</dbReference>
<gene>
    <name evidence="4" type="ORF">ZHAS_00016298</name>
</gene>
<feature type="domain" description="CCHC-type" evidence="3">
    <location>
        <begin position="161"/>
        <end position="178"/>
    </location>
</feature>
<name>A0A084WDB0_ANOSI</name>
<dbReference type="EMBL" id="ATLV01022980">
    <property type="status" value="NOT_ANNOTATED_CDS"/>
    <property type="molecule type" value="Genomic_DNA"/>
</dbReference>
<dbReference type="InterPro" id="IPR036875">
    <property type="entry name" value="Znf_CCHC_sf"/>
</dbReference>
<feature type="compositionally biased region" description="Basic and acidic residues" evidence="2">
    <location>
        <begin position="91"/>
        <end position="106"/>
    </location>
</feature>
<proteinExistence type="predicted"/>
<feature type="region of interest" description="Disordered" evidence="2">
    <location>
        <begin position="124"/>
        <end position="154"/>
    </location>
</feature>
<accession>A0A084WDB0</accession>
<dbReference type="SUPFAM" id="SSF57756">
    <property type="entry name" value="Retrovirus zinc finger-like domains"/>
    <property type="match status" value="1"/>
</dbReference>
<dbReference type="VEuPathDB" id="VectorBase:ASIS022398"/>
<dbReference type="Proteomes" id="UP000030765">
    <property type="component" value="Unassembled WGS sequence"/>
</dbReference>
<dbReference type="OrthoDB" id="7742901at2759"/>
<evidence type="ECO:0000256" key="1">
    <source>
        <dbReference type="PROSITE-ProRule" id="PRU00047"/>
    </source>
</evidence>
<protein>
    <submittedName>
        <fullName evidence="4">AGAP013253-PA-like protein</fullName>
    </submittedName>
</protein>
<keyword evidence="1" id="KW-0479">Metal-binding</keyword>
<evidence type="ECO:0000256" key="2">
    <source>
        <dbReference type="SAM" id="MobiDB-lite"/>
    </source>
</evidence>
<dbReference type="STRING" id="74873.A0A084WDB0"/>